<comment type="subcellular location">
    <subcellularLocation>
        <location evidence="4">Endoplasmic reticulum membrane</location>
        <topology evidence="4">Peripheral membrane protein</topology>
    </subcellularLocation>
    <subcellularLocation>
        <location evidence="3">Microsome membrane</location>
        <topology evidence="3">Peripheral membrane protein</topology>
    </subcellularLocation>
</comment>
<name>A0AA38M4S7_9CUCU</name>
<evidence type="ECO:0000313" key="16">
    <source>
        <dbReference type="EMBL" id="KAJ3642879.1"/>
    </source>
</evidence>
<evidence type="ECO:0000313" key="17">
    <source>
        <dbReference type="Proteomes" id="UP001168821"/>
    </source>
</evidence>
<dbReference type="InterPro" id="IPR001128">
    <property type="entry name" value="Cyt_P450"/>
</dbReference>
<evidence type="ECO:0000256" key="10">
    <source>
        <dbReference type="ARBA" id="ARBA00023002"/>
    </source>
</evidence>
<dbReference type="EMBL" id="JALNTZ010000008">
    <property type="protein sequence ID" value="KAJ3642879.1"/>
    <property type="molecule type" value="Genomic_DNA"/>
</dbReference>
<keyword evidence="11 14" id="KW-0408">Iron</keyword>
<reference evidence="16" key="1">
    <citation type="journal article" date="2023" name="G3 (Bethesda)">
        <title>Whole genome assemblies of Zophobas morio and Tenebrio molitor.</title>
        <authorList>
            <person name="Kaur S."/>
            <person name="Stinson S.A."/>
            <person name="diCenzo G.C."/>
        </authorList>
    </citation>
    <scope>NUCLEOTIDE SEQUENCE</scope>
    <source>
        <strain evidence="16">QUZm001</strain>
    </source>
</reference>
<dbReference type="Gene3D" id="1.10.630.10">
    <property type="entry name" value="Cytochrome P450"/>
    <property type="match status" value="1"/>
</dbReference>
<dbReference type="GO" id="GO:0004497">
    <property type="term" value="F:monooxygenase activity"/>
    <property type="evidence" value="ECO:0007669"/>
    <property type="project" value="UniProtKB-KW"/>
</dbReference>
<evidence type="ECO:0000256" key="2">
    <source>
        <dbReference type="ARBA" id="ARBA00003690"/>
    </source>
</evidence>
<evidence type="ECO:0000256" key="4">
    <source>
        <dbReference type="ARBA" id="ARBA00004406"/>
    </source>
</evidence>
<keyword evidence="8" id="KW-0256">Endoplasmic reticulum</keyword>
<sequence length="494" mass="57266">MLTYLLIASIVVIVALRFVRSYIKFYKNKRVLQRVPAPPERFFLGHLNVFTNNPDDIFARIRLYSKKYYPIYRFSTPYITIVNCLEPNDIELVLSSTKHLSKSKIYTFLCNWLGTGLLTSTGSKWHKRRKILTPAFHFTILQQFLNIFNEETSKLVEKLQEENGKIIDVVPPITNFTLQSIAETAMGLDNINESTQRNYKDAIYKIGAIFLKRLSKPWYRMDAVYSWSKLAKEESAIVKVLHDFSNYIIKEREKEMSNESYVGTYAKKKRLAMLDLLLSAKNDGADIDYEGIREEVDTFMFEGHDTTSMAISFLLLVLANLQDIQAKVLEEILSVVGPTKVPTYDDLQELRYTERCIKETLRLFPSVPFISRYASEDFTTKTGYDIPEGTVVHIHIFDVHRNETLYPDPLKFDPDRFLPENVNARHPFAYIPFSAGPRNCIGQKFALLELKAALCGILRKFKLEKVDDMFDVEFRPDLVLRPKKDIKVKILARL</sequence>
<evidence type="ECO:0000256" key="6">
    <source>
        <dbReference type="ARBA" id="ARBA00022617"/>
    </source>
</evidence>
<comment type="cofactor">
    <cofactor evidence="1 14">
        <name>heme</name>
        <dbReference type="ChEBI" id="CHEBI:30413"/>
    </cofactor>
</comment>
<dbReference type="InterPro" id="IPR050196">
    <property type="entry name" value="Cytochrome_P450_Monoox"/>
</dbReference>
<comment type="function">
    <text evidence="2">May be involved in the metabolism of insect hormones and in the breakdown of synthetic insecticides.</text>
</comment>
<evidence type="ECO:0000256" key="8">
    <source>
        <dbReference type="ARBA" id="ARBA00022824"/>
    </source>
</evidence>
<evidence type="ECO:0000256" key="5">
    <source>
        <dbReference type="ARBA" id="ARBA00010617"/>
    </source>
</evidence>
<evidence type="ECO:0000256" key="1">
    <source>
        <dbReference type="ARBA" id="ARBA00001971"/>
    </source>
</evidence>
<dbReference type="CDD" id="cd20628">
    <property type="entry name" value="CYP4"/>
    <property type="match status" value="1"/>
</dbReference>
<dbReference type="InterPro" id="IPR017972">
    <property type="entry name" value="Cyt_P450_CS"/>
</dbReference>
<keyword evidence="17" id="KW-1185">Reference proteome</keyword>
<dbReference type="InterPro" id="IPR002401">
    <property type="entry name" value="Cyt_P450_E_grp-I"/>
</dbReference>
<evidence type="ECO:0000256" key="3">
    <source>
        <dbReference type="ARBA" id="ARBA00004174"/>
    </source>
</evidence>
<dbReference type="GO" id="GO:0005506">
    <property type="term" value="F:iron ion binding"/>
    <property type="evidence" value="ECO:0007669"/>
    <property type="project" value="InterPro"/>
</dbReference>
<keyword evidence="12 15" id="KW-0503">Monooxygenase</keyword>
<evidence type="ECO:0000256" key="11">
    <source>
        <dbReference type="ARBA" id="ARBA00023004"/>
    </source>
</evidence>
<dbReference type="PANTHER" id="PTHR24291:SF189">
    <property type="entry name" value="CYTOCHROME P450 4C3-RELATED"/>
    <property type="match status" value="1"/>
</dbReference>
<evidence type="ECO:0000256" key="7">
    <source>
        <dbReference type="ARBA" id="ARBA00022723"/>
    </source>
</evidence>
<accession>A0AA38M4S7</accession>
<evidence type="ECO:0000256" key="13">
    <source>
        <dbReference type="ARBA" id="ARBA00023136"/>
    </source>
</evidence>
<keyword evidence="10 15" id="KW-0560">Oxidoreductase</keyword>
<evidence type="ECO:0000256" key="12">
    <source>
        <dbReference type="ARBA" id="ARBA00023033"/>
    </source>
</evidence>
<keyword evidence="6 14" id="KW-0349">Heme</keyword>
<dbReference type="PRINTS" id="PR00463">
    <property type="entry name" value="EP450I"/>
</dbReference>
<dbReference type="PRINTS" id="PR00385">
    <property type="entry name" value="P450"/>
</dbReference>
<dbReference type="PROSITE" id="PS00086">
    <property type="entry name" value="CYTOCHROME_P450"/>
    <property type="match status" value="1"/>
</dbReference>
<dbReference type="InterPro" id="IPR036396">
    <property type="entry name" value="Cyt_P450_sf"/>
</dbReference>
<evidence type="ECO:0000256" key="14">
    <source>
        <dbReference type="PIRSR" id="PIRSR602401-1"/>
    </source>
</evidence>
<protein>
    <recommendedName>
        <fullName evidence="18">Cytochrome P450 4C1</fullName>
    </recommendedName>
</protein>
<dbReference type="Pfam" id="PF00067">
    <property type="entry name" value="p450"/>
    <property type="match status" value="1"/>
</dbReference>
<dbReference type="GO" id="GO:0020037">
    <property type="term" value="F:heme binding"/>
    <property type="evidence" value="ECO:0007669"/>
    <property type="project" value="InterPro"/>
</dbReference>
<dbReference type="GO" id="GO:0005789">
    <property type="term" value="C:endoplasmic reticulum membrane"/>
    <property type="evidence" value="ECO:0007669"/>
    <property type="project" value="UniProtKB-SubCell"/>
</dbReference>
<comment type="similarity">
    <text evidence="5 15">Belongs to the cytochrome P450 family.</text>
</comment>
<dbReference type="PANTHER" id="PTHR24291">
    <property type="entry name" value="CYTOCHROME P450 FAMILY 4"/>
    <property type="match status" value="1"/>
</dbReference>
<keyword evidence="9" id="KW-0492">Microsome</keyword>
<organism evidence="16 17">
    <name type="scientific">Zophobas morio</name>
    <dbReference type="NCBI Taxonomy" id="2755281"/>
    <lineage>
        <taxon>Eukaryota</taxon>
        <taxon>Metazoa</taxon>
        <taxon>Ecdysozoa</taxon>
        <taxon>Arthropoda</taxon>
        <taxon>Hexapoda</taxon>
        <taxon>Insecta</taxon>
        <taxon>Pterygota</taxon>
        <taxon>Neoptera</taxon>
        <taxon>Endopterygota</taxon>
        <taxon>Coleoptera</taxon>
        <taxon>Polyphaga</taxon>
        <taxon>Cucujiformia</taxon>
        <taxon>Tenebrionidae</taxon>
        <taxon>Zophobas</taxon>
    </lineage>
</organism>
<evidence type="ECO:0000256" key="15">
    <source>
        <dbReference type="RuleBase" id="RU000461"/>
    </source>
</evidence>
<keyword evidence="7 14" id="KW-0479">Metal-binding</keyword>
<dbReference type="SUPFAM" id="SSF48264">
    <property type="entry name" value="Cytochrome P450"/>
    <property type="match status" value="1"/>
</dbReference>
<comment type="caution">
    <text evidence="16">The sequence shown here is derived from an EMBL/GenBank/DDBJ whole genome shotgun (WGS) entry which is preliminary data.</text>
</comment>
<evidence type="ECO:0008006" key="18">
    <source>
        <dbReference type="Google" id="ProtNLM"/>
    </source>
</evidence>
<dbReference type="Proteomes" id="UP001168821">
    <property type="component" value="Unassembled WGS sequence"/>
</dbReference>
<feature type="binding site" description="axial binding residue" evidence="14">
    <location>
        <position position="440"/>
    </location>
    <ligand>
        <name>heme</name>
        <dbReference type="ChEBI" id="CHEBI:30413"/>
    </ligand>
    <ligandPart>
        <name>Fe</name>
        <dbReference type="ChEBI" id="CHEBI:18248"/>
    </ligandPart>
</feature>
<dbReference type="GO" id="GO:0016705">
    <property type="term" value="F:oxidoreductase activity, acting on paired donors, with incorporation or reduction of molecular oxygen"/>
    <property type="evidence" value="ECO:0007669"/>
    <property type="project" value="InterPro"/>
</dbReference>
<keyword evidence="13" id="KW-0472">Membrane</keyword>
<evidence type="ECO:0000256" key="9">
    <source>
        <dbReference type="ARBA" id="ARBA00022848"/>
    </source>
</evidence>
<proteinExistence type="inferred from homology"/>
<dbReference type="AlphaFoldDB" id="A0AA38M4S7"/>
<gene>
    <name evidence="16" type="ORF">Zmor_025628</name>
</gene>